<evidence type="ECO:0000313" key="1">
    <source>
        <dbReference type="EMBL" id="NVN47530.1"/>
    </source>
</evidence>
<accession>A0ABX2P6E3</accession>
<sequence length="1311" mass="146518">MDLDFRTFSPRSFERLAQALAARILGPGLMVFGDGPDGGREAAYDGTVNFPTSADAWTGYTVMQAKFLQVPKNPAGDADWLAAQLEADLKKFAAKDSQLRKPQYYILVSNARLSAVPASTKRKGGIAKVDAVFENYKQRLGLVDWRVWHLDQLITYLAEADGIRRSFAAWLTPSDVISDLLEEVGSRRRTVGEALYRYISRELRTHQPVRLQQAGYSGETATMIEDVFTDLPFKKMDTASAAIYPSLLSMILERSRDRLDRESVEAQVDKALGRPERVLLIGGPGQGKSTVSQFMGQILRANALKLDRVNSYSPDVSRIIEGTLTAAKSIFGDQPLPRRLPFRIDLPTFADRLSDTKNKRLTLLRYLADEIAQIADGDIGIEDVRRWIVEQPTAFVLDGLDEVPPSSNRAAVIQAISEFWDEAPNADLQMVVTTRPQGYNDDLDPSLYAKYEMTPFNPEQAVAYAIRLADNRLSDRVQRERVIGRIKEAARSPTTSRLMVSPLQVAILLALIDQRGDAPRDRWTLFDKYFAVVLEREQGKVGLVGETMRRWSRQIIWLHHRAGFLLHVDAETRGNSEAYLTETELRTLVCGQLEEEGYEGDDLDRITSELLAASTERLVLLVQREEGRFGFEVRSLQEFMAAAYLMGGSEAIVQQRLETIANRNHWLHVFQIAASKCFAVSDTQHLRDSIVTICRALNQAGDELDRYLRTGSILALSLLDDGLAYDAPKYRRLLLSICMEILVLGPELLPDDLTHQCALEQSRTVEYIRPYMSSTIESTRSASWLLLLRLFALDCEWAFRVLDGEISKDSADCGKLVALTGLTSKGAALDAFVRSLLEQTTLDELAGHIDQIEENRYGCRKRLEEAFPCLRIFSDRGDKILPKVILGTPTNITLPFVSIDILPEREDLYADVPDTPTWEAVRAVRKFHSNPSATSLASLLSEIEDNGWNSIFENIRLILPWPLLSVFHLGQSTGNIRIVAAQVAGGGFGDVEDWRHAEVRWREKGVTLTDLDYWKDGKFFGSNIGEIGAPYTQVTITGSLSEAAWIQALITLGMQSTGQTRIHFREMVAFILSVGISEYSLNAAEAVFMLEGGNKGRLGEALDPHIVARLSDDLLSDTSIFDLLDTWGRERHVYISTKHHIWREETVRALVTGVDTRPGLIAFVGSVTTACPALVKKVQVPLSTLSVLQNGDIAVVEGYARLLGLIYGDIRPENIDRIFDIGEIDEFPPGLLNLILNTDAFGRDFLHKIGDLTAARLNMGVTNIRTKFGRVLRSVADQRLAPFAREECWKSLALGETFFKLVGRRAARDKA</sequence>
<dbReference type="InterPro" id="IPR027417">
    <property type="entry name" value="P-loop_NTPase"/>
</dbReference>
<dbReference type="EMBL" id="JABXXV010000006">
    <property type="protein sequence ID" value="NVN47530.1"/>
    <property type="molecule type" value="Genomic_DNA"/>
</dbReference>
<dbReference type="PANTHER" id="PTHR46844:SF1">
    <property type="entry name" value="SLR5058 PROTEIN"/>
    <property type="match status" value="1"/>
</dbReference>
<protein>
    <recommendedName>
        <fullName evidence="3">NACHT domain-containing protein</fullName>
    </recommendedName>
</protein>
<reference evidence="1 2" key="1">
    <citation type="submission" date="2020-06" db="EMBL/GenBank/DDBJ databases">
        <title>Synonyms of Asaia species.</title>
        <authorList>
            <person name="Sombolestani A."/>
        </authorList>
    </citation>
    <scope>NUCLEOTIDE SEQUENCE [LARGE SCALE GENOMIC DNA]</scope>
    <source>
        <strain evidence="1 2">LMG 27047</strain>
    </source>
</reference>
<organism evidence="1 2">
    <name type="scientific">Asaia spathodeae</name>
    <dbReference type="NCBI Taxonomy" id="657016"/>
    <lineage>
        <taxon>Bacteria</taxon>
        <taxon>Pseudomonadati</taxon>
        <taxon>Pseudomonadota</taxon>
        <taxon>Alphaproteobacteria</taxon>
        <taxon>Acetobacterales</taxon>
        <taxon>Acetobacteraceae</taxon>
        <taxon>Asaia</taxon>
    </lineage>
</organism>
<dbReference type="PANTHER" id="PTHR46844">
    <property type="entry name" value="SLR5058 PROTEIN"/>
    <property type="match status" value="1"/>
</dbReference>
<evidence type="ECO:0008006" key="3">
    <source>
        <dbReference type="Google" id="ProtNLM"/>
    </source>
</evidence>
<proteinExistence type="predicted"/>
<dbReference type="Proteomes" id="UP001516351">
    <property type="component" value="Unassembled WGS sequence"/>
</dbReference>
<dbReference type="Gene3D" id="3.40.50.300">
    <property type="entry name" value="P-loop containing nucleotide triphosphate hydrolases"/>
    <property type="match status" value="1"/>
</dbReference>
<evidence type="ECO:0000313" key="2">
    <source>
        <dbReference type="Proteomes" id="UP001516351"/>
    </source>
</evidence>
<dbReference type="RefSeq" id="WP_267311929.1">
    <property type="nucleotide sequence ID" value="NZ_JABXXV010000006.1"/>
</dbReference>
<gene>
    <name evidence="1" type="ORF">HW542_12035</name>
</gene>
<keyword evidence="2" id="KW-1185">Reference proteome</keyword>
<comment type="caution">
    <text evidence="1">The sequence shown here is derived from an EMBL/GenBank/DDBJ whole genome shotgun (WGS) entry which is preliminary data.</text>
</comment>
<name>A0ABX2P6E3_9PROT</name>
<dbReference type="SUPFAM" id="SSF52540">
    <property type="entry name" value="P-loop containing nucleoside triphosphate hydrolases"/>
    <property type="match status" value="1"/>
</dbReference>